<proteinExistence type="predicted"/>
<reference evidence="2 3" key="1">
    <citation type="submission" date="2019-03" db="EMBL/GenBank/DDBJ databases">
        <title>First draft genome of Liparis tanakae, snailfish: a comprehensive survey of snailfish specific genes.</title>
        <authorList>
            <person name="Kim W."/>
            <person name="Song I."/>
            <person name="Jeong J.-H."/>
            <person name="Kim D."/>
            <person name="Kim S."/>
            <person name="Ryu S."/>
            <person name="Song J.Y."/>
            <person name="Lee S.K."/>
        </authorList>
    </citation>
    <scope>NUCLEOTIDE SEQUENCE [LARGE SCALE GENOMIC DNA]</scope>
    <source>
        <tissue evidence="2">Muscle</tissue>
    </source>
</reference>
<comment type="caution">
    <text evidence="2">The sequence shown here is derived from an EMBL/GenBank/DDBJ whole genome shotgun (WGS) entry which is preliminary data.</text>
</comment>
<dbReference type="OrthoDB" id="8961684at2759"/>
<protein>
    <submittedName>
        <fullName evidence="2">Uncharacterized protein</fullName>
    </submittedName>
</protein>
<evidence type="ECO:0000313" key="2">
    <source>
        <dbReference type="EMBL" id="TNN54722.1"/>
    </source>
</evidence>
<organism evidence="2 3">
    <name type="scientific">Liparis tanakae</name>
    <name type="common">Tanaka's snailfish</name>
    <dbReference type="NCBI Taxonomy" id="230148"/>
    <lineage>
        <taxon>Eukaryota</taxon>
        <taxon>Metazoa</taxon>
        <taxon>Chordata</taxon>
        <taxon>Craniata</taxon>
        <taxon>Vertebrata</taxon>
        <taxon>Euteleostomi</taxon>
        <taxon>Actinopterygii</taxon>
        <taxon>Neopterygii</taxon>
        <taxon>Teleostei</taxon>
        <taxon>Neoteleostei</taxon>
        <taxon>Acanthomorphata</taxon>
        <taxon>Eupercaria</taxon>
        <taxon>Perciformes</taxon>
        <taxon>Cottioidei</taxon>
        <taxon>Cottales</taxon>
        <taxon>Liparidae</taxon>
        <taxon>Liparis</taxon>
    </lineage>
</organism>
<feature type="region of interest" description="Disordered" evidence="1">
    <location>
        <begin position="26"/>
        <end position="57"/>
    </location>
</feature>
<gene>
    <name evidence="2" type="ORF">EYF80_035065</name>
</gene>
<keyword evidence="3" id="KW-1185">Reference proteome</keyword>
<accession>A0A4Z2GPU4</accession>
<evidence type="ECO:0000313" key="3">
    <source>
        <dbReference type="Proteomes" id="UP000314294"/>
    </source>
</evidence>
<sequence>MGNRQPGVGRAPALCGDMSLEDVGSTASLGAESNTSDHYDGHRLSPGQDQDLDNHSQGQDGIVMERIAALSLDMFEPSDFTGRFTKIQSKFRKRTRIFGDSRNIRITGCPPASLSPSPPLSERTPLFSHSLRPQRLILPSGPSAACHRGDIASAAMATSQQDSGFFDISIKSLLKSLGGSEYSNHITVVDASASRDLHEEQTLLNCC</sequence>
<evidence type="ECO:0000256" key="1">
    <source>
        <dbReference type="SAM" id="MobiDB-lite"/>
    </source>
</evidence>
<dbReference type="Proteomes" id="UP000314294">
    <property type="component" value="Unassembled WGS sequence"/>
</dbReference>
<dbReference type="AlphaFoldDB" id="A0A4Z2GPU4"/>
<dbReference type="EMBL" id="SRLO01000476">
    <property type="protein sequence ID" value="TNN54722.1"/>
    <property type="molecule type" value="Genomic_DNA"/>
</dbReference>
<name>A0A4Z2GPU4_9TELE</name>